<feature type="transmembrane region" description="Helical" evidence="2">
    <location>
        <begin position="15"/>
        <end position="38"/>
    </location>
</feature>
<proteinExistence type="predicted"/>
<dbReference type="EMBL" id="BOOA01000043">
    <property type="protein sequence ID" value="GIH26639.1"/>
    <property type="molecule type" value="Genomic_DNA"/>
</dbReference>
<dbReference type="Proteomes" id="UP000640052">
    <property type="component" value="Unassembled WGS sequence"/>
</dbReference>
<feature type="compositionally biased region" description="Pro residues" evidence="1">
    <location>
        <begin position="71"/>
        <end position="88"/>
    </location>
</feature>
<comment type="caution">
    <text evidence="3">The sequence shown here is derived from an EMBL/GenBank/DDBJ whole genome shotgun (WGS) entry which is preliminary data.</text>
</comment>
<gene>
    <name evidence="3" type="ORF">Aph01nite_49490</name>
</gene>
<feature type="region of interest" description="Disordered" evidence="1">
    <location>
        <begin position="103"/>
        <end position="166"/>
    </location>
</feature>
<sequence>MPDFSPPRVNWPRTLLATAGATTVIATAGFGIWLAVTVNDTATPLLPREIPTATHPPHQNALPHSGGPVPLDDPTPPPPALPSPPPAIPEILINLGALAGGTLGSHPLPSPQSPALPEIHPPTLKPPPLPRTKISIPADPISPPTPRPAKPRSTKPTPARKFPDPCATFHDIRRTYCYEVLESITGKRARQ</sequence>
<name>A0A919QCF2_9ACTN</name>
<feature type="compositionally biased region" description="Pro residues" evidence="1">
    <location>
        <begin position="108"/>
        <end position="130"/>
    </location>
</feature>
<evidence type="ECO:0000256" key="2">
    <source>
        <dbReference type="SAM" id="Phobius"/>
    </source>
</evidence>
<keyword evidence="4" id="KW-1185">Reference proteome</keyword>
<dbReference type="AlphaFoldDB" id="A0A919QCF2"/>
<keyword evidence="2" id="KW-0812">Transmembrane</keyword>
<evidence type="ECO:0000313" key="3">
    <source>
        <dbReference type="EMBL" id="GIH26639.1"/>
    </source>
</evidence>
<organism evidence="3 4">
    <name type="scientific">Acrocarpospora phusangensis</name>
    <dbReference type="NCBI Taxonomy" id="1070424"/>
    <lineage>
        <taxon>Bacteria</taxon>
        <taxon>Bacillati</taxon>
        <taxon>Actinomycetota</taxon>
        <taxon>Actinomycetes</taxon>
        <taxon>Streptosporangiales</taxon>
        <taxon>Streptosporangiaceae</taxon>
        <taxon>Acrocarpospora</taxon>
    </lineage>
</organism>
<reference evidence="3" key="1">
    <citation type="submission" date="2021-01" db="EMBL/GenBank/DDBJ databases">
        <title>Whole genome shotgun sequence of Acrocarpospora phusangensis NBRC 108782.</title>
        <authorList>
            <person name="Komaki H."/>
            <person name="Tamura T."/>
        </authorList>
    </citation>
    <scope>NUCLEOTIDE SEQUENCE</scope>
    <source>
        <strain evidence="3">NBRC 108782</strain>
    </source>
</reference>
<protein>
    <submittedName>
        <fullName evidence="3">Uncharacterized protein</fullName>
    </submittedName>
</protein>
<evidence type="ECO:0000313" key="4">
    <source>
        <dbReference type="Proteomes" id="UP000640052"/>
    </source>
</evidence>
<keyword evidence="2" id="KW-1133">Transmembrane helix</keyword>
<evidence type="ECO:0000256" key="1">
    <source>
        <dbReference type="SAM" id="MobiDB-lite"/>
    </source>
</evidence>
<feature type="region of interest" description="Disordered" evidence="1">
    <location>
        <begin position="47"/>
        <end position="88"/>
    </location>
</feature>
<accession>A0A919QCF2</accession>
<keyword evidence="2" id="KW-0472">Membrane</keyword>